<reference evidence="1" key="1">
    <citation type="submission" date="2021-06" db="EMBL/GenBank/DDBJ databases">
        <authorList>
            <person name="Kallberg Y."/>
            <person name="Tangrot J."/>
            <person name="Rosling A."/>
        </authorList>
    </citation>
    <scope>NUCLEOTIDE SEQUENCE</scope>
    <source>
        <strain evidence="1">28 12/20/2015</strain>
    </source>
</reference>
<keyword evidence="2" id="KW-1185">Reference proteome</keyword>
<comment type="caution">
    <text evidence="1">The sequence shown here is derived from an EMBL/GenBank/DDBJ whole genome shotgun (WGS) entry which is preliminary data.</text>
</comment>
<organism evidence="1 2">
    <name type="scientific">Cetraspora pellucida</name>
    <dbReference type="NCBI Taxonomy" id="1433469"/>
    <lineage>
        <taxon>Eukaryota</taxon>
        <taxon>Fungi</taxon>
        <taxon>Fungi incertae sedis</taxon>
        <taxon>Mucoromycota</taxon>
        <taxon>Glomeromycotina</taxon>
        <taxon>Glomeromycetes</taxon>
        <taxon>Diversisporales</taxon>
        <taxon>Gigasporaceae</taxon>
        <taxon>Cetraspora</taxon>
    </lineage>
</organism>
<proteinExistence type="predicted"/>
<gene>
    <name evidence="1" type="ORF">SPELUC_LOCUS12931</name>
</gene>
<sequence>MSFDNENLATPIIKWLGLHCADWKNTLLPLTSADRKKAYQLLQREYFQDEW</sequence>
<name>A0ACA9PZQ1_9GLOM</name>
<accession>A0ACA9PZQ1</accession>
<evidence type="ECO:0000313" key="2">
    <source>
        <dbReference type="Proteomes" id="UP000789366"/>
    </source>
</evidence>
<evidence type="ECO:0000313" key="1">
    <source>
        <dbReference type="EMBL" id="CAG8728480.1"/>
    </source>
</evidence>
<dbReference type="Proteomes" id="UP000789366">
    <property type="component" value="Unassembled WGS sequence"/>
</dbReference>
<dbReference type="EMBL" id="CAJVPW010032299">
    <property type="protein sequence ID" value="CAG8728480.1"/>
    <property type="molecule type" value="Genomic_DNA"/>
</dbReference>
<feature type="non-terminal residue" evidence="1">
    <location>
        <position position="51"/>
    </location>
</feature>
<protein>
    <submittedName>
        <fullName evidence="1">17440_t:CDS:1</fullName>
    </submittedName>
</protein>